<evidence type="ECO:0000256" key="6">
    <source>
        <dbReference type="ARBA" id="ARBA00022692"/>
    </source>
</evidence>
<dbReference type="InterPro" id="IPR012902">
    <property type="entry name" value="N_methyl_site"/>
</dbReference>
<dbReference type="SUPFAM" id="SSF54523">
    <property type="entry name" value="Pili subunits"/>
    <property type="match status" value="1"/>
</dbReference>
<dbReference type="PROSITE" id="PS00409">
    <property type="entry name" value="PROKAR_NTER_METHYL"/>
    <property type="match status" value="1"/>
</dbReference>
<evidence type="ECO:0000256" key="1">
    <source>
        <dbReference type="ARBA" id="ARBA00004377"/>
    </source>
</evidence>
<dbReference type="Pfam" id="PF07963">
    <property type="entry name" value="N_methyl"/>
    <property type="match status" value="1"/>
</dbReference>
<comment type="caution">
    <text evidence="11">The sequence shown here is derived from an EMBL/GenBank/DDBJ whole genome shotgun (WGS) entry which is preliminary data.</text>
</comment>
<feature type="transmembrane region" description="Helical" evidence="9">
    <location>
        <begin position="20"/>
        <end position="41"/>
    </location>
</feature>
<keyword evidence="6 9" id="KW-0812">Transmembrane</keyword>
<dbReference type="AlphaFoldDB" id="A0A0F4XGY5"/>
<dbReference type="Gene3D" id="3.30.1300.30">
    <property type="entry name" value="GSPII I/J protein-like"/>
    <property type="match status" value="1"/>
</dbReference>
<keyword evidence="3" id="KW-1003">Cell membrane</keyword>
<dbReference type="PANTHER" id="PTHR38779">
    <property type="entry name" value="TYPE II SECRETION SYSTEM PROTEIN I-RELATED"/>
    <property type="match status" value="1"/>
</dbReference>
<accession>A0A0F4XGY5</accession>
<dbReference type="PATRIC" id="fig|132476.4.peg.3496"/>
<dbReference type="InterPro" id="IPR010052">
    <property type="entry name" value="T2SS_protein-GspI"/>
</dbReference>
<reference evidence="11 12" key="1">
    <citation type="submission" date="2015-03" db="EMBL/GenBank/DDBJ databases">
        <title>Pseudomonas fluorescens 1855-344 Genome sequencing and assembly.</title>
        <authorList>
            <person name="Eng W.W.H."/>
            <person name="Gan H.M."/>
            <person name="Savka M.A."/>
        </authorList>
    </citation>
    <scope>NUCLEOTIDE SEQUENCE [LARGE SCALE GENOMIC DNA]</scope>
    <source>
        <strain evidence="11 12">1855-344</strain>
    </source>
</reference>
<evidence type="ECO:0000256" key="8">
    <source>
        <dbReference type="ARBA" id="ARBA00023136"/>
    </source>
</evidence>
<keyword evidence="5 9" id="KW-0997">Cell inner membrane</keyword>
<protein>
    <recommendedName>
        <fullName evidence="9">Type II secretion system protein I</fullName>
        <shortName evidence="9">T2SS minor pseudopilin I</shortName>
    </recommendedName>
</protein>
<dbReference type="GO" id="GO:0005886">
    <property type="term" value="C:plasma membrane"/>
    <property type="evidence" value="ECO:0007669"/>
    <property type="project" value="UniProtKB-SubCell"/>
</dbReference>
<gene>
    <name evidence="11" type="ORF">VP02_24005</name>
</gene>
<comment type="function">
    <text evidence="9">Component of the type II secretion system required for the energy-dependent secretion of extracellular factors such as proteases and toxins from the periplasm.</text>
</comment>
<evidence type="ECO:0000256" key="2">
    <source>
        <dbReference type="ARBA" id="ARBA00008358"/>
    </source>
</evidence>
<dbReference type="GO" id="GO:0015628">
    <property type="term" value="P:protein secretion by the type II secretion system"/>
    <property type="evidence" value="ECO:0007669"/>
    <property type="project" value="UniProtKB-UniRule"/>
</dbReference>
<comment type="subcellular location">
    <subcellularLocation>
        <location evidence="1 9">Cell inner membrane</location>
        <topology evidence="1 9">Single-pass membrane protein</topology>
    </subcellularLocation>
</comment>
<evidence type="ECO:0000256" key="7">
    <source>
        <dbReference type="ARBA" id="ARBA00022989"/>
    </source>
</evidence>
<feature type="domain" description="Type II secretion system protein GspI C-terminal" evidence="10">
    <location>
        <begin position="47"/>
        <end position="123"/>
    </location>
</feature>
<dbReference type="EMBL" id="JZXC01000029">
    <property type="protein sequence ID" value="KKA05234.1"/>
    <property type="molecule type" value="Genomic_DNA"/>
</dbReference>
<sequence length="128" mass="14161">MTNPRRQAAGCRGFTLLEVVIALAIFATLAAAVLSASQFVLKQSAGLEDRLFGAWLADNQLSELRLQAATPPGQQRLSRLLDRRDWVLQQRVAPAADGRLLQVEIQVSRVDNASVVHRTTGWIRSRDE</sequence>
<evidence type="ECO:0000259" key="10">
    <source>
        <dbReference type="Pfam" id="PF02501"/>
    </source>
</evidence>
<comment type="similarity">
    <text evidence="2 9">Belongs to the GSP I family.</text>
</comment>
<dbReference type="InterPro" id="IPR003413">
    <property type="entry name" value="T2SS_GspI_C"/>
</dbReference>
<dbReference type="NCBIfam" id="TIGR02532">
    <property type="entry name" value="IV_pilin_GFxxxE"/>
    <property type="match status" value="1"/>
</dbReference>
<comment type="subunit">
    <text evidence="9">Type II secretion is composed of four main components: the outer membrane complex, the inner membrane complex, the cytoplasmic secretion ATPase and the periplasm-spanning pseudopilus.</text>
</comment>
<comment type="PTM">
    <text evidence="9">Cleaved by prepilin peptidase.</text>
</comment>
<dbReference type="Proteomes" id="UP000033662">
    <property type="component" value="Unassembled WGS sequence"/>
</dbReference>
<evidence type="ECO:0000256" key="3">
    <source>
        <dbReference type="ARBA" id="ARBA00022475"/>
    </source>
</evidence>
<dbReference type="InterPro" id="IPR045584">
    <property type="entry name" value="Pilin-like"/>
</dbReference>
<evidence type="ECO:0000313" key="12">
    <source>
        <dbReference type="Proteomes" id="UP000033662"/>
    </source>
</evidence>
<organism evidence="11 12">
    <name type="scientific">Pseudomonas kilonensis</name>
    <dbReference type="NCBI Taxonomy" id="132476"/>
    <lineage>
        <taxon>Bacteria</taxon>
        <taxon>Pseudomonadati</taxon>
        <taxon>Pseudomonadota</taxon>
        <taxon>Gammaproteobacteria</taxon>
        <taxon>Pseudomonadales</taxon>
        <taxon>Pseudomonadaceae</taxon>
        <taxon>Pseudomonas</taxon>
    </lineage>
</organism>
<dbReference type="Pfam" id="PF02501">
    <property type="entry name" value="T2SSI"/>
    <property type="match status" value="1"/>
</dbReference>
<dbReference type="PANTHER" id="PTHR38779:SF2">
    <property type="entry name" value="TYPE II SECRETION SYSTEM PROTEIN I-RELATED"/>
    <property type="match status" value="1"/>
</dbReference>
<dbReference type="OrthoDB" id="6121517at2"/>
<evidence type="ECO:0000256" key="4">
    <source>
        <dbReference type="ARBA" id="ARBA00022481"/>
    </source>
</evidence>
<dbReference type="NCBIfam" id="TIGR01707">
    <property type="entry name" value="gspI"/>
    <property type="match status" value="1"/>
</dbReference>
<proteinExistence type="inferred from homology"/>
<keyword evidence="7 9" id="KW-1133">Transmembrane helix</keyword>
<evidence type="ECO:0000313" key="11">
    <source>
        <dbReference type="EMBL" id="KKA05234.1"/>
    </source>
</evidence>
<evidence type="ECO:0000256" key="5">
    <source>
        <dbReference type="ARBA" id="ARBA00022519"/>
    </source>
</evidence>
<dbReference type="GO" id="GO:0015627">
    <property type="term" value="C:type II protein secretion system complex"/>
    <property type="evidence" value="ECO:0007669"/>
    <property type="project" value="UniProtKB-UniRule"/>
</dbReference>
<keyword evidence="8 9" id="KW-0472">Membrane</keyword>
<keyword evidence="4 9" id="KW-0488">Methylation</keyword>
<evidence type="ECO:0000256" key="9">
    <source>
        <dbReference type="RuleBase" id="RU368030"/>
    </source>
</evidence>
<name>A0A0F4XGY5_9PSED</name>